<dbReference type="EMBL" id="CAKLBY020000047">
    <property type="protein sequence ID" value="CAK7919026.1"/>
    <property type="molecule type" value="Genomic_DNA"/>
</dbReference>
<name>A0AAV1TE30_9STRA</name>
<comment type="caution">
    <text evidence="1">The sequence shown here is derived from an EMBL/GenBank/DDBJ whole genome shotgun (WGS) entry which is preliminary data.</text>
</comment>
<protein>
    <submittedName>
        <fullName evidence="1">Uncharacterized protein</fullName>
    </submittedName>
</protein>
<dbReference type="Proteomes" id="UP001162060">
    <property type="component" value="Unassembled WGS sequence"/>
</dbReference>
<evidence type="ECO:0000313" key="3">
    <source>
        <dbReference type="Proteomes" id="UP001162060"/>
    </source>
</evidence>
<sequence length="92" mass="10437">MGMITQVNVFVDGICEGQTRLSQERAEPATLKEAFIIALREDFGVTKAYLKPSVLPLPDQRVRNLWRLMRLSRRVTDDVLHPTKATSVADVR</sequence>
<proteinExistence type="predicted"/>
<gene>
    <name evidence="1" type="ORF">PM001_LOCUS5901</name>
    <name evidence="2" type="ORF">PM001_LOCUS5913</name>
</gene>
<evidence type="ECO:0000313" key="2">
    <source>
        <dbReference type="EMBL" id="CAK7919026.1"/>
    </source>
</evidence>
<dbReference type="AlphaFoldDB" id="A0AAV1TE30"/>
<reference evidence="1" key="1">
    <citation type="submission" date="2024-01" db="EMBL/GenBank/DDBJ databases">
        <authorList>
            <person name="Webb A."/>
        </authorList>
    </citation>
    <scope>NUCLEOTIDE SEQUENCE</scope>
    <source>
        <strain evidence="1">Pm1</strain>
    </source>
</reference>
<organism evidence="1 3">
    <name type="scientific">Peronospora matthiolae</name>
    <dbReference type="NCBI Taxonomy" id="2874970"/>
    <lineage>
        <taxon>Eukaryota</taxon>
        <taxon>Sar</taxon>
        <taxon>Stramenopiles</taxon>
        <taxon>Oomycota</taxon>
        <taxon>Peronosporomycetes</taxon>
        <taxon>Peronosporales</taxon>
        <taxon>Peronosporaceae</taxon>
        <taxon>Peronospora</taxon>
    </lineage>
</organism>
<dbReference type="EMBL" id="CAKLBY020000047">
    <property type="protein sequence ID" value="CAK7918965.1"/>
    <property type="molecule type" value="Genomic_DNA"/>
</dbReference>
<accession>A0AAV1TE30</accession>
<evidence type="ECO:0000313" key="1">
    <source>
        <dbReference type="EMBL" id="CAK7918965.1"/>
    </source>
</evidence>